<dbReference type="Proteomes" id="UP000187406">
    <property type="component" value="Unassembled WGS sequence"/>
</dbReference>
<dbReference type="EMBL" id="BDDD01000631">
    <property type="protein sequence ID" value="GAV68456.1"/>
    <property type="molecule type" value="Genomic_DNA"/>
</dbReference>
<keyword evidence="1" id="KW-0175">Coiled coil</keyword>
<dbReference type="AlphaFoldDB" id="A0A1Q3BK96"/>
<proteinExistence type="predicted"/>
<dbReference type="InterPro" id="IPR032001">
    <property type="entry name" value="SAWADEE_dom"/>
</dbReference>
<gene>
    <name evidence="3" type="ORF">CFOL_v3_11959</name>
</gene>
<dbReference type="PANTHER" id="PTHR36384:SF1">
    <property type="entry name" value="SAWADEE PROTEIN"/>
    <property type="match status" value="1"/>
</dbReference>
<sequence length="359" mass="40958">MSEPGQSPALTEYKTEFRSYPDDAWYSVRLVGDGEGEKLTVKYYNFSDHHDNVFEAKTFKSLQDLADFMRRFRNLSAQVQDSECSKVVEGKLVCASHSFDDNDNRFYDAIIEAVKYNEHSFTNGEEECRCKFLICWQHGPNRGNLEQKNVENICIVDCSENVDPALSSFLKRATEEIQAASRRISNLTDRIKQDEDVGGVNRHYIVLIDNLEKELSSSTIVEFVRREISIASEACVFPSLSTESYTRGAILLKSEKDSQLLYGFLDNPNHIIVSSNGKPWVIMEKISGPETIRTSLCTSLLKSQVSFSYLNTDELKVVHSGSEEFRTAKGLKDLFMEFAEHQKLLHVRLVTEERKILQS</sequence>
<dbReference type="OrthoDB" id="1866990at2759"/>
<evidence type="ECO:0000313" key="3">
    <source>
        <dbReference type="EMBL" id="GAV68456.1"/>
    </source>
</evidence>
<accession>A0A1Q3BK96</accession>
<evidence type="ECO:0000256" key="1">
    <source>
        <dbReference type="SAM" id="Coils"/>
    </source>
</evidence>
<name>A0A1Q3BK96_CEPFO</name>
<dbReference type="Pfam" id="PF16719">
    <property type="entry name" value="SAWADEE"/>
    <property type="match status" value="1"/>
</dbReference>
<dbReference type="GO" id="GO:0003682">
    <property type="term" value="F:chromatin binding"/>
    <property type="evidence" value="ECO:0007669"/>
    <property type="project" value="InterPro"/>
</dbReference>
<dbReference type="InParanoid" id="A0A1Q3BK96"/>
<feature type="non-terminal residue" evidence="3">
    <location>
        <position position="359"/>
    </location>
</feature>
<organism evidence="3 4">
    <name type="scientific">Cephalotus follicularis</name>
    <name type="common">Albany pitcher plant</name>
    <dbReference type="NCBI Taxonomy" id="3775"/>
    <lineage>
        <taxon>Eukaryota</taxon>
        <taxon>Viridiplantae</taxon>
        <taxon>Streptophyta</taxon>
        <taxon>Embryophyta</taxon>
        <taxon>Tracheophyta</taxon>
        <taxon>Spermatophyta</taxon>
        <taxon>Magnoliopsida</taxon>
        <taxon>eudicotyledons</taxon>
        <taxon>Gunneridae</taxon>
        <taxon>Pentapetalae</taxon>
        <taxon>rosids</taxon>
        <taxon>fabids</taxon>
        <taxon>Oxalidales</taxon>
        <taxon>Cephalotaceae</taxon>
        <taxon>Cephalotus</taxon>
    </lineage>
</organism>
<evidence type="ECO:0000313" key="4">
    <source>
        <dbReference type="Proteomes" id="UP000187406"/>
    </source>
</evidence>
<reference evidence="4" key="1">
    <citation type="submission" date="2016-04" db="EMBL/GenBank/DDBJ databases">
        <title>Cephalotus genome sequencing.</title>
        <authorList>
            <person name="Fukushima K."/>
            <person name="Hasebe M."/>
            <person name="Fang X."/>
        </authorList>
    </citation>
    <scope>NUCLEOTIDE SEQUENCE [LARGE SCALE GENOMIC DNA]</scope>
    <source>
        <strain evidence="4">cv. St1</strain>
    </source>
</reference>
<dbReference type="STRING" id="3775.A0A1Q3BK96"/>
<feature type="domain" description="SAWADEE" evidence="2">
    <location>
        <begin position="12"/>
        <end position="154"/>
    </location>
</feature>
<comment type="caution">
    <text evidence="3">The sequence shown here is derived from an EMBL/GenBank/DDBJ whole genome shotgun (WGS) entry which is preliminary data.</text>
</comment>
<keyword evidence="4" id="KW-1185">Reference proteome</keyword>
<dbReference type="PANTHER" id="PTHR36384">
    <property type="entry name" value="SAWADEE PROTEIN"/>
    <property type="match status" value="1"/>
</dbReference>
<dbReference type="Gene3D" id="2.30.30.140">
    <property type="match status" value="1"/>
</dbReference>
<feature type="coiled-coil region" evidence="1">
    <location>
        <begin position="170"/>
        <end position="197"/>
    </location>
</feature>
<evidence type="ECO:0000259" key="2">
    <source>
        <dbReference type="Pfam" id="PF16719"/>
    </source>
</evidence>
<protein>
    <recommendedName>
        <fullName evidence="2">SAWADEE domain-containing protein</fullName>
    </recommendedName>
</protein>